<sequence>MGASRRRFAHLTACLLPEPGVRRERLLPLLRLIDTELELPLPLHLQPRRYCRRPMNQDTLRHAVGGLAERRCSPHLKMHIARFQIGCTVGCVRYSASRTQGQTGRLTIPRIRWAASTNIPKNGGSILPHPSSVGDGPAVHTVQEWDTVRNLAYREHARCGSPQNEVQAAGASYPPPTCIKQQIGYSVDGSSAARVFIYPKRRGSQRRTRIAAPGAQDWPPCAALCAVSRHTASA</sequence>
<name>A0A6G1HR56_9PEZI</name>
<accession>A0A6G1HR56</accession>
<dbReference type="EMBL" id="ML996700">
    <property type="protein sequence ID" value="KAF2398327.1"/>
    <property type="molecule type" value="Genomic_DNA"/>
</dbReference>
<organism evidence="1 2">
    <name type="scientific">Trichodelitschia bisporula</name>
    <dbReference type="NCBI Taxonomy" id="703511"/>
    <lineage>
        <taxon>Eukaryota</taxon>
        <taxon>Fungi</taxon>
        <taxon>Dikarya</taxon>
        <taxon>Ascomycota</taxon>
        <taxon>Pezizomycotina</taxon>
        <taxon>Dothideomycetes</taxon>
        <taxon>Dothideomycetes incertae sedis</taxon>
        <taxon>Phaeotrichales</taxon>
        <taxon>Phaeotrichaceae</taxon>
        <taxon>Trichodelitschia</taxon>
    </lineage>
</organism>
<keyword evidence="2" id="KW-1185">Reference proteome</keyword>
<protein>
    <submittedName>
        <fullName evidence="1">Uncharacterized protein</fullName>
    </submittedName>
</protein>
<dbReference type="AlphaFoldDB" id="A0A6G1HR56"/>
<reference evidence="1" key="1">
    <citation type="journal article" date="2020" name="Stud. Mycol.">
        <title>101 Dothideomycetes genomes: a test case for predicting lifestyles and emergence of pathogens.</title>
        <authorList>
            <person name="Haridas S."/>
            <person name="Albert R."/>
            <person name="Binder M."/>
            <person name="Bloem J."/>
            <person name="Labutti K."/>
            <person name="Salamov A."/>
            <person name="Andreopoulos B."/>
            <person name="Baker S."/>
            <person name="Barry K."/>
            <person name="Bills G."/>
            <person name="Bluhm B."/>
            <person name="Cannon C."/>
            <person name="Castanera R."/>
            <person name="Culley D."/>
            <person name="Daum C."/>
            <person name="Ezra D."/>
            <person name="Gonzalez J."/>
            <person name="Henrissat B."/>
            <person name="Kuo A."/>
            <person name="Liang C."/>
            <person name="Lipzen A."/>
            <person name="Lutzoni F."/>
            <person name="Magnuson J."/>
            <person name="Mondo S."/>
            <person name="Nolan M."/>
            <person name="Ohm R."/>
            <person name="Pangilinan J."/>
            <person name="Park H.-J."/>
            <person name="Ramirez L."/>
            <person name="Alfaro M."/>
            <person name="Sun H."/>
            <person name="Tritt A."/>
            <person name="Yoshinaga Y."/>
            <person name="Zwiers L.-H."/>
            <person name="Turgeon B."/>
            <person name="Goodwin S."/>
            <person name="Spatafora J."/>
            <person name="Crous P."/>
            <person name="Grigoriev I."/>
        </authorList>
    </citation>
    <scope>NUCLEOTIDE SEQUENCE</scope>
    <source>
        <strain evidence="1">CBS 262.69</strain>
    </source>
</reference>
<evidence type="ECO:0000313" key="2">
    <source>
        <dbReference type="Proteomes" id="UP000799640"/>
    </source>
</evidence>
<gene>
    <name evidence="1" type="ORF">EJ06DRAFT_100659</name>
</gene>
<proteinExistence type="predicted"/>
<evidence type="ECO:0000313" key="1">
    <source>
        <dbReference type="EMBL" id="KAF2398327.1"/>
    </source>
</evidence>
<dbReference type="Proteomes" id="UP000799640">
    <property type="component" value="Unassembled WGS sequence"/>
</dbReference>